<dbReference type="Proteomes" id="UP000027222">
    <property type="component" value="Unassembled WGS sequence"/>
</dbReference>
<organism evidence="1 2">
    <name type="scientific">Galerina marginata (strain CBS 339.88)</name>
    <dbReference type="NCBI Taxonomy" id="685588"/>
    <lineage>
        <taxon>Eukaryota</taxon>
        <taxon>Fungi</taxon>
        <taxon>Dikarya</taxon>
        <taxon>Basidiomycota</taxon>
        <taxon>Agaricomycotina</taxon>
        <taxon>Agaricomycetes</taxon>
        <taxon>Agaricomycetidae</taxon>
        <taxon>Agaricales</taxon>
        <taxon>Agaricineae</taxon>
        <taxon>Strophariaceae</taxon>
        <taxon>Galerina</taxon>
    </lineage>
</organism>
<dbReference type="HOGENOM" id="CLU_1758938_0_0_1"/>
<evidence type="ECO:0000313" key="2">
    <source>
        <dbReference type="Proteomes" id="UP000027222"/>
    </source>
</evidence>
<proteinExistence type="predicted"/>
<reference evidence="2" key="1">
    <citation type="journal article" date="2014" name="Proc. Natl. Acad. Sci. U.S.A.">
        <title>Extensive sampling of basidiomycete genomes demonstrates inadequacy of the white-rot/brown-rot paradigm for wood decay fungi.</title>
        <authorList>
            <person name="Riley R."/>
            <person name="Salamov A.A."/>
            <person name="Brown D.W."/>
            <person name="Nagy L.G."/>
            <person name="Floudas D."/>
            <person name="Held B.W."/>
            <person name="Levasseur A."/>
            <person name="Lombard V."/>
            <person name="Morin E."/>
            <person name="Otillar R."/>
            <person name="Lindquist E.A."/>
            <person name="Sun H."/>
            <person name="LaButti K.M."/>
            <person name="Schmutz J."/>
            <person name="Jabbour D."/>
            <person name="Luo H."/>
            <person name="Baker S.E."/>
            <person name="Pisabarro A.G."/>
            <person name="Walton J.D."/>
            <person name="Blanchette R.A."/>
            <person name="Henrissat B."/>
            <person name="Martin F."/>
            <person name="Cullen D."/>
            <person name="Hibbett D.S."/>
            <person name="Grigoriev I.V."/>
        </authorList>
    </citation>
    <scope>NUCLEOTIDE SEQUENCE [LARGE SCALE GENOMIC DNA]</scope>
    <source>
        <strain evidence="2">CBS 339.88</strain>
    </source>
</reference>
<dbReference type="AlphaFoldDB" id="A0A067TD16"/>
<name>A0A067TD16_GALM3</name>
<gene>
    <name evidence="1" type="ORF">GALMADRAFT_136154</name>
</gene>
<dbReference type="OrthoDB" id="3226575at2759"/>
<dbReference type="EMBL" id="KL142371">
    <property type="protein sequence ID" value="KDR81100.1"/>
    <property type="molecule type" value="Genomic_DNA"/>
</dbReference>
<dbReference type="InterPro" id="IPR036047">
    <property type="entry name" value="F-box-like_dom_sf"/>
</dbReference>
<evidence type="ECO:0000313" key="1">
    <source>
        <dbReference type="EMBL" id="KDR81100.1"/>
    </source>
</evidence>
<accession>A0A067TD16</accession>
<dbReference type="SUPFAM" id="SSF81383">
    <property type="entry name" value="F-box domain"/>
    <property type="match status" value="1"/>
</dbReference>
<evidence type="ECO:0008006" key="3">
    <source>
        <dbReference type="Google" id="ProtNLM"/>
    </source>
</evidence>
<sequence length="148" mass="17182">MPDPNSFAVSTHTVTGSQLHAILNLNNDVLWYIFSVNAEMKQSPEGQTPALLTLRQTSQVCSHWRELSISSSSLWARVLNLNFLSQTRPDWREEVTRRAGTAALYIQASNLDFYQHRQWQLRWGVLRQLLNDHWARDRSLDVNVELFC</sequence>
<protein>
    <recommendedName>
        <fullName evidence="3">F-box domain-containing protein</fullName>
    </recommendedName>
</protein>
<dbReference type="Gene3D" id="1.20.1280.50">
    <property type="match status" value="1"/>
</dbReference>
<keyword evidence="2" id="KW-1185">Reference proteome</keyword>